<accession>A0A0L8HDW1</accession>
<dbReference type="EMBL" id="KQ418431">
    <property type="protein sequence ID" value="KOF87352.1"/>
    <property type="molecule type" value="Genomic_DNA"/>
</dbReference>
<evidence type="ECO:0000313" key="1">
    <source>
        <dbReference type="EMBL" id="KOF87352.1"/>
    </source>
</evidence>
<name>A0A0L8HDW1_OCTBM</name>
<proteinExistence type="predicted"/>
<dbReference type="AlphaFoldDB" id="A0A0L8HDW1"/>
<organism evidence="1">
    <name type="scientific">Octopus bimaculoides</name>
    <name type="common">California two-spotted octopus</name>
    <dbReference type="NCBI Taxonomy" id="37653"/>
    <lineage>
        <taxon>Eukaryota</taxon>
        <taxon>Metazoa</taxon>
        <taxon>Spiralia</taxon>
        <taxon>Lophotrochozoa</taxon>
        <taxon>Mollusca</taxon>
        <taxon>Cephalopoda</taxon>
        <taxon>Coleoidea</taxon>
        <taxon>Octopodiformes</taxon>
        <taxon>Octopoda</taxon>
        <taxon>Incirrata</taxon>
        <taxon>Octopodidae</taxon>
        <taxon>Octopus</taxon>
    </lineage>
</organism>
<reference evidence="1" key="1">
    <citation type="submission" date="2015-07" db="EMBL/GenBank/DDBJ databases">
        <title>MeaNS - Measles Nucleotide Surveillance Program.</title>
        <authorList>
            <person name="Tran T."/>
            <person name="Druce J."/>
        </authorList>
    </citation>
    <scope>NUCLEOTIDE SEQUENCE</scope>
    <source>
        <strain evidence="1">UCB-OBI-ISO-001</strain>
        <tissue evidence="1">Gonad</tissue>
    </source>
</reference>
<protein>
    <submittedName>
        <fullName evidence="1">Uncharacterized protein</fullName>
    </submittedName>
</protein>
<gene>
    <name evidence="1" type="ORF">OCBIM_22016980mg</name>
</gene>
<sequence>MPTTALWPYSDTTMGCVLAFRESYEQENTVYCTYCEGLFRTKYVD</sequence>